<organism evidence="5 6">
    <name type="scientific">Trichuris muris</name>
    <name type="common">Mouse whipworm</name>
    <dbReference type="NCBI Taxonomy" id="70415"/>
    <lineage>
        <taxon>Eukaryota</taxon>
        <taxon>Metazoa</taxon>
        <taxon>Ecdysozoa</taxon>
        <taxon>Nematoda</taxon>
        <taxon>Enoplea</taxon>
        <taxon>Dorylaimia</taxon>
        <taxon>Trichinellida</taxon>
        <taxon>Trichuridae</taxon>
        <taxon>Trichuris</taxon>
    </lineage>
</organism>
<protein>
    <submittedName>
        <fullName evidence="6">DRIM domain-containing protein</fullName>
    </submittedName>
</protein>
<name>A0A5S6QN15_TRIMR</name>
<dbReference type="STRING" id="70415.A0A5S6QN15"/>
<reference evidence="6" key="1">
    <citation type="submission" date="2019-12" db="UniProtKB">
        <authorList>
            <consortium name="WormBaseParasite"/>
        </authorList>
    </citation>
    <scope>IDENTIFICATION</scope>
</reference>
<evidence type="ECO:0000313" key="5">
    <source>
        <dbReference type="Proteomes" id="UP000046395"/>
    </source>
</evidence>
<evidence type="ECO:0000313" key="6">
    <source>
        <dbReference type="WBParaSite" id="TMUE_2000008583.1"/>
    </source>
</evidence>
<evidence type="ECO:0000259" key="2">
    <source>
        <dbReference type="Pfam" id="PF07539"/>
    </source>
</evidence>
<evidence type="ECO:0000259" key="4">
    <source>
        <dbReference type="Pfam" id="PF23099"/>
    </source>
</evidence>
<dbReference type="GO" id="GO:0030686">
    <property type="term" value="C:90S preribosome"/>
    <property type="evidence" value="ECO:0007669"/>
    <property type="project" value="TreeGrafter"/>
</dbReference>
<dbReference type="WBParaSite" id="TMUE_2000008583.1">
    <property type="protein sequence ID" value="TMUE_2000008583.1"/>
    <property type="gene ID" value="WBGene00291303"/>
</dbReference>
<evidence type="ECO:0000259" key="3">
    <source>
        <dbReference type="Pfam" id="PF20416"/>
    </source>
</evidence>
<dbReference type="PANTHER" id="PTHR17695">
    <property type="entry name" value="SMALL SUBUNIT PROCESSOME COMPONENT 20 HOMOLOG"/>
    <property type="match status" value="1"/>
</dbReference>
<dbReference type="InterPro" id="IPR046523">
    <property type="entry name" value="UTP20_dom"/>
</dbReference>
<feature type="domain" description="U3 small nucleolar RNA-associated protein 20" evidence="3">
    <location>
        <begin position="1688"/>
        <end position="1903"/>
    </location>
</feature>
<feature type="region of interest" description="Disordered" evidence="1">
    <location>
        <begin position="1912"/>
        <end position="1935"/>
    </location>
</feature>
<dbReference type="Gene3D" id="1.25.10.10">
    <property type="entry name" value="Leucine-rich Repeat Variant"/>
    <property type="match status" value="1"/>
</dbReference>
<dbReference type="InterPro" id="IPR057525">
    <property type="entry name" value="UTP20_C"/>
</dbReference>
<feature type="domain" description="U3 small nucleolar RNA-associated protein 20 N-terminal" evidence="2">
    <location>
        <begin position="876"/>
        <end position="1472"/>
    </location>
</feature>
<accession>A0A5S6QN15</accession>
<keyword evidence="5" id="KW-1185">Reference proteome</keyword>
<dbReference type="InterPro" id="IPR011430">
    <property type="entry name" value="UTP20_N"/>
</dbReference>
<dbReference type="SUPFAM" id="SSF48371">
    <property type="entry name" value="ARM repeat"/>
    <property type="match status" value="2"/>
</dbReference>
<dbReference type="InterPro" id="IPR011989">
    <property type="entry name" value="ARM-like"/>
</dbReference>
<dbReference type="InterPro" id="IPR052575">
    <property type="entry name" value="SSU_processome_comp_20"/>
</dbReference>
<proteinExistence type="predicted"/>
<feature type="domain" description="U3 small nucleolar RNA-associated protein 20 C-terminal" evidence="4">
    <location>
        <begin position="2360"/>
        <end position="2604"/>
    </location>
</feature>
<dbReference type="PANTHER" id="PTHR17695:SF11">
    <property type="entry name" value="SMALL SUBUNIT PROCESSOME COMPONENT 20 HOMOLOG"/>
    <property type="match status" value="1"/>
</dbReference>
<dbReference type="Pfam" id="PF23099">
    <property type="entry name" value="UTP20_C"/>
    <property type="match status" value="1"/>
</dbReference>
<dbReference type="Pfam" id="PF20416">
    <property type="entry name" value="UTP20"/>
    <property type="match status" value="1"/>
</dbReference>
<dbReference type="Pfam" id="PF07539">
    <property type="entry name" value="UTP20_N"/>
    <property type="match status" value="1"/>
</dbReference>
<dbReference type="InterPro" id="IPR016024">
    <property type="entry name" value="ARM-type_fold"/>
</dbReference>
<sequence length="2626" mass="296239">MKSHRAENRFKFVGFSTRLKNIHVDVVRQAKPYAATPIDAETFFAKELESQSDLNYSLDFENFVSEIASLKLNTYALLLHHQKAIVAALKKHLTVARSHCLKSLLELTVAICRDLHEDFQPHLWEFFDIIVALLGGQECPEILECCFSAIAYLLKFSWRRLLNNMQEVFSHFEPLLSSRKEYVRRFAAEAMVFFIRKSPAFSEVIQLCLDKIERGDLTVDGFAELLVQCLLGTQHSFHSMAPKKLEELLKFLHFYRGNMSLTSELLRLVNGRLISHANTLSSPVIFDCICKNGVIFTDGSEAEKVYRSTWIAVISGWVAFKEGALLPPGKRSQLLEDVALPLLQAADMDIATLRSTVSLIAILFRSVDLLKNASAINSVLSALASIGPKFEHEVLALLEETIDLTGYHLCFSSFLCTYLSNNLCSEVASNDRLLVCLCRLLCMCECYFGIPFDSTSNGNSLWRKRFAQMKPNEVSTFLTSVVKYCAAISDDEVPLEWLPRLIGACLVFTCVLNVADVSEHLLQTAKQLFSKGFFAKKEHALTLGVLIQCLLPCSSRLVDSLPPETVLSDGRLDWNDPFVLRMVDLYLLHVLDSEHSVSVSLINASIERALESLLVPFHSVRMVSLNILRSLCSLANFEEGAKLVELCLEAECIPLSIAQYRNRLMAYKKAVTIFTGVEVPSELPSFGTLLLHFFAGQLRANFSLLWNPVLEHLEAVVRFARKEVTWPFLHRLLIQAEDGMRGDMFKVDSTLCFSEDESALASFVIRYATLPADFNSRIDSAGFRYHLWILMEKLSDIAVSHTETLSPLLTRALETELQRTGFVGLQFENLNAAKEDEEGYDDDDDDDDNMQIVENSESLVEADQDGQLAAKVDYRSLIAMIRVFANFKNCSAIYESDLLRQWYFKLLLHNRNDLQKVSLCCLFNYFDEKTIPQEYRNKLEALLDDKMFRERLVLLGDELLGEEADLGDLFTILIRLLYGRMQGKRGASRKGQVFAFLARCKQSYTTMFLELILGPLQEYMDSQPLNDLMNCNKFDKSVPFVLITKMFADLTDVVKRLGHRMEKRCQRMVFQVVMLLCTILQRICEAKSGLARYAFLRAKRLKKSALSVVALFLSHFPQYPFLSEELETLCSIVLWPSLVKEQQKVEFAAGLRDILVQCSCSARYWPLLICQSNADSDSAFSFIMRTLGCASLTPTTEDKILTIISNLLSLADDYPTDEPSILSSCKAFSEQHAFDVALFNPETTVMRYADVIVNYYTKKSSDRFLREERNLSILCRLAEKATACNDSLLTLLLRQIPRPSQDEDSEILVLQSALKLLRCTSSPADYMSDVVLLYNAVNRRKSKVLLNEAFSIVVAHDEDYRRLQAIVDGMSAWNPNQVEEPDYTCRLANHKLARQLLNETPCHKLPVCLRVLTCCCFDELKSMSDYSLRSNALSTLEVATSCLKSRLEQIDAAQLLSDLFLRQIKAGLKNNSETVRHDMVLLLRQCVLHFGTTNELAGLSQLLSKDEETDFFNNIRHIQVHHRARALRRLCDKLENPPAGFRPITAVTLSYYILPLALPVLKDPLLEKHTGYVDEVIRLIKCYCQASPWRRYSSFLMYYLKQLAEEKDKHKLLTKIIVAILDGFHFIVKGDASDPTVKGGSSTARQSAEVQENVAKVLLPKLKDALMSKSGVAKSSRHRTAKLQFADDEEQAIRVPIALAIVKLLHKLPEDFLASELSSVVLKVCSMLKSRSLDFRRFARKALYSIARTLGGRHLAAVIKDLKSVLSKGFQKHVLTFTVHGLLDSMKEDLSSTDVASCLEDVMQICKDELFGEIKEERKNEAVIRSVWEAKFSKAVRTFATLGELIDESSLSTVIEPLQEVIRSSANHEAIQCVAASLRELALGLSKNQTIPKEGKLNFAFQTLTEALPHTFEQRPVNDQLETPDDKPPRSDCYLLPPEPGRRGVAPKFFKKSNFHLLVSFGLEILWSLLKGGKLPLKDVESYSLLDPFIDPLATCLKTSYPNVVSKALRCLRSCVRYPLRSLEAAINGLSGSVFDLLEKYVGLGTACRGESFEVLAGSFKLIAAMIIHVDYFTLNSKEVEVLLRYVEEDLADVQKHAIAFSVVKAIICRHYLSDSLLPVVNKLKQLAIVASSDHIRDNCRLAIAKYVKCALKEQRLKASRLRQIVEFFCVQLSYTVETGRVSALEMIAWFVANLHVTFLSRQGCFLFVSLSARLVNDQSEKCRELAALALKSLVEKVDHEVRKDIIISITDWIKCEKVINKEVGALCLGLIFETSIGKASARKSILFAFALKETGALLGVKDKVTTGRMLQSRDRIIYLLLVACCKAIKSWPPEGRDAKLSKVRKRLLAVIDSALEYDHLWVRLTASQLLGYSMSLFNCAGSSSTTETEGTCPVQQKLSREDLTVLVSFCKKLLAHLADNRNSVVLAEQAAKNLVYIAKFTPEYSSGSLPAEEAEEADFPKLSLLWMAKRMARMCRFEVVSNSKSVIQRSYVFKWVAAISLGCHKDCLSFLLTALLPSLYREYNVGSDEKLKSLSVNVCEHLKQTVGLETFSEHWLQCRNFAASKLLIRKQRLAAQAVNDPVRAAKRKMRKHRSKTVSMKRRRLVTKATADIPQDLLTQKVVEGK</sequence>
<dbReference type="GO" id="GO:0032040">
    <property type="term" value="C:small-subunit processome"/>
    <property type="evidence" value="ECO:0007669"/>
    <property type="project" value="TreeGrafter"/>
</dbReference>
<evidence type="ECO:0000256" key="1">
    <source>
        <dbReference type="SAM" id="MobiDB-lite"/>
    </source>
</evidence>
<dbReference type="Proteomes" id="UP000046395">
    <property type="component" value="Unassembled WGS sequence"/>
</dbReference>